<dbReference type="RefSeq" id="WP_249848970.1">
    <property type="nucleotide sequence ID" value="NZ_JAMGBD010000002.1"/>
</dbReference>
<accession>A0ABT0RPH9</accession>
<comment type="caution">
    <text evidence="2">The sequence shown here is derived from an EMBL/GenBank/DDBJ whole genome shotgun (WGS) entry which is preliminary data.</text>
</comment>
<organism evidence="2 3">
    <name type="scientific">Sphingomonas alba</name>
    <dbReference type="NCBI Taxonomy" id="2908208"/>
    <lineage>
        <taxon>Bacteria</taxon>
        <taxon>Pseudomonadati</taxon>
        <taxon>Pseudomonadota</taxon>
        <taxon>Alphaproteobacteria</taxon>
        <taxon>Sphingomonadales</taxon>
        <taxon>Sphingomonadaceae</taxon>
        <taxon>Sphingomonas</taxon>
    </lineage>
</organism>
<sequence length="169" mass="17409">MTRTQLNRGIIALASMAALAAPALAATGGMVSGQGALSTDPGRTFSVSAHINADGTASGRATLVNKAFTGENGKAPYLLQVDISCGKMLDDHTAILGGSTKRTNDPSLVDAVFFSVQDNGEPGANKDKVSRAYFWDNDPNTQGPPSACLNSTLSDVPLETIVSGNINVK</sequence>
<dbReference type="Proteomes" id="UP001165363">
    <property type="component" value="Unassembled WGS sequence"/>
</dbReference>
<gene>
    <name evidence="2" type="ORF">LZ536_11725</name>
</gene>
<evidence type="ECO:0000313" key="3">
    <source>
        <dbReference type="Proteomes" id="UP001165363"/>
    </source>
</evidence>
<keyword evidence="3" id="KW-1185">Reference proteome</keyword>
<name>A0ABT0RPH9_9SPHN</name>
<dbReference type="EMBL" id="JAMGBD010000002">
    <property type="protein sequence ID" value="MCL6684564.1"/>
    <property type="molecule type" value="Genomic_DNA"/>
</dbReference>
<keyword evidence="1" id="KW-0732">Signal</keyword>
<proteinExistence type="predicted"/>
<feature type="chain" id="PRO_5046034449" description="DUF2141 domain-containing protein" evidence="1">
    <location>
        <begin position="26"/>
        <end position="169"/>
    </location>
</feature>
<reference evidence="2" key="1">
    <citation type="submission" date="2022-05" db="EMBL/GenBank/DDBJ databases">
        <authorList>
            <person name="Jo J.-H."/>
            <person name="Im W.-T."/>
        </authorList>
    </citation>
    <scope>NUCLEOTIDE SEQUENCE</scope>
    <source>
        <strain evidence="2">SE158</strain>
    </source>
</reference>
<feature type="signal peptide" evidence="1">
    <location>
        <begin position="1"/>
        <end position="25"/>
    </location>
</feature>
<protein>
    <recommendedName>
        <fullName evidence="4">DUF2141 domain-containing protein</fullName>
    </recommendedName>
</protein>
<evidence type="ECO:0000313" key="2">
    <source>
        <dbReference type="EMBL" id="MCL6684564.1"/>
    </source>
</evidence>
<evidence type="ECO:0008006" key="4">
    <source>
        <dbReference type="Google" id="ProtNLM"/>
    </source>
</evidence>
<evidence type="ECO:0000256" key="1">
    <source>
        <dbReference type="SAM" id="SignalP"/>
    </source>
</evidence>